<keyword evidence="3" id="KW-1185">Reference proteome</keyword>
<dbReference type="Gene3D" id="3.40.50.720">
    <property type="entry name" value="NAD(P)-binding Rossmann-like Domain"/>
    <property type="match status" value="1"/>
</dbReference>
<organism evidence="2 3">
    <name type="scientific">Micromonospora eburnea</name>
    <dbReference type="NCBI Taxonomy" id="227316"/>
    <lineage>
        <taxon>Bacteria</taxon>
        <taxon>Bacillati</taxon>
        <taxon>Actinomycetota</taxon>
        <taxon>Actinomycetes</taxon>
        <taxon>Micromonosporales</taxon>
        <taxon>Micromonosporaceae</taxon>
        <taxon>Micromonospora</taxon>
    </lineage>
</organism>
<protein>
    <submittedName>
        <fullName evidence="2">Uncharacterized conserved protein YbjT, contains NAD(P)-binding and DUF2867 domains</fullName>
    </submittedName>
</protein>
<dbReference type="Gene3D" id="3.90.25.10">
    <property type="entry name" value="UDP-galactose 4-epimerase, domain 1"/>
    <property type="match status" value="1"/>
</dbReference>
<proteinExistence type="predicted"/>
<dbReference type="RefSeq" id="WP_091118805.1">
    <property type="nucleotide sequence ID" value="NZ_FMHY01000002.1"/>
</dbReference>
<name>A0A1C6UQQ6_9ACTN</name>
<dbReference type="SUPFAM" id="SSF51735">
    <property type="entry name" value="NAD(P)-binding Rossmann-fold domains"/>
    <property type="match status" value="1"/>
</dbReference>
<evidence type="ECO:0000259" key="1">
    <source>
        <dbReference type="Pfam" id="PF13460"/>
    </source>
</evidence>
<dbReference type="OrthoDB" id="285016at2"/>
<accession>A0A1C6UQQ6</accession>
<dbReference type="STRING" id="227316.GA0070604_3396"/>
<dbReference type="Proteomes" id="UP000199696">
    <property type="component" value="Unassembled WGS sequence"/>
</dbReference>
<dbReference type="PANTHER" id="PTHR43162">
    <property type="match status" value="1"/>
</dbReference>
<dbReference type="Pfam" id="PF13460">
    <property type="entry name" value="NAD_binding_10"/>
    <property type="match status" value="1"/>
</dbReference>
<dbReference type="PANTHER" id="PTHR43162:SF1">
    <property type="entry name" value="PRESTALK A DIFFERENTIATION PROTEIN A"/>
    <property type="match status" value="1"/>
</dbReference>
<gene>
    <name evidence="2" type="ORF">GA0070604_3396</name>
</gene>
<dbReference type="InterPro" id="IPR036291">
    <property type="entry name" value="NAD(P)-bd_dom_sf"/>
</dbReference>
<dbReference type="InterPro" id="IPR051604">
    <property type="entry name" value="Ergot_Alk_Oxidoreductase"/>
</dbReference>
<evidence type="ECO:0000313" key="3">
    <source>
        <dbReference type="Proteomes" id="UP000199696"/>
    </source>
</evidence>
<reference evidence="3" key="1">
    <citation type="submission" date="2016-06" db="EMBL/GenBank/DDBJ databases">
        <authorList>
            <person name="Varghese N."/>
            <person name="Submissions Spin"/>
        </authorList>
    </citation>
    <scope>NUCLEOTIDE SEQUENCE [LARGE SCALE GENOMIC DNA]</scope>
    <source>
        <strain evidence="3">DSM 44814</strain>
    </source>
</reference>
<evidence type="ECO:0000313" key="2">
    <source>
        <dbReference type="EMBL" id="SCL56352.1"/>
    </source>
</evidence>
<sequence length="267" mass="28352">MRIAVTGGTGRIGGHVARLLADEGRHDVVPLSSRTAPYDDPAALRAALDGIDTLVFVSSDGEAARVTVHHHNVLDAAIRRGVRHVVLLSGLDVDLDSPFCYAYTNGHTERLLRASGLPYSIVRAGLFAEFFLGLIRQVGTSAGGTDGTVALPAADGRVSLVARNDVARCLAALALREPTNRHHDVTGPESRPVEAIASALGYRYADTAPADFASALLRHGEEPWWTYAYTSMFESIRQGRWAATSDAVVALTGRAPASLQDVLTGTS</sequence>
<dbReference type="AlphaFoldDB" id="A0A1C6UQQ6"/>
<dbReference type="EMBL" id="FMHY01000002">
    <property type="protein sequence ID" value="SCL56352.1"/>
    <property type="molecule type" value="Genomic_DNA"/>
</dbReference>
<feature type="domain" description="NAD(P)-binding" evidence="1">
    <location>
        <begin position="7"/>
        <end position="173"/>
    </location>
</feature>
<dbReference type="InterPro" id="IPR016040">
    <property type="entry name" value="NAD(P)-bd_dom"/>
</dbReference>